<dbReference type="Proteomes" id="UP001595816">
    <property type="component" value="Unassembled WGS sequence"/>
</dbReference>
<keyword evidence="1" id="KW-0812">Transmembrane</keyword>
<proteinExistence type="predicted"/>
<feature type="chain" id="PRO_5046556264" evidence="2">
    <location>
        <begin position="24"/>
        <end position="138"/>
    </location>
</feature>
<evidence type="ECO:0000313" key="3">
    <source>
        <dbReference type="EMBL" id="MFC4132986.1"/>
    </source>
</evidence>
<accession>A0ABV8LPT4</accession>
<protein>
    <submittedName>
        <fullName evidence="3">DUF6220 domain-containing protein</fullName>
    </submittedName>
</protein>
<dbReference type="RefSeq" id="WP_253752065.1">
    <property type="nucleotide sequence ID" value="NZ_JAMZDZ010000001.1"/>
</dbReference>
<name>A0ABV8LPT4_9ACTN</name>
<dbReference type="InterPro" id="IPR046192">
    <property type="entry name" value="DUF6220"/>
</dbReference>
<sequence>MRKALFVTSGVLLAVFALQFAFAAVGAFTKPAGDSAYTLHRITGSAVIPLLILLMTLFAALAKAPGKLIGLAILPLGLVILQPVFAGIANGMTDDGGATSTVGLIIGALHAINAIIMVHVVVNVMRGARKLGEAAEAA</sequence>
<keyword evidence="1" id="KW-1133">Transmembrane helix</keyword>
<feature type="transmembrane region" description="Helical" evidence="1">
    <location>
        <begin position="39"/>
        <end position="61"/>
    </location>
</feature>
<comment type="caution">
    <text evidence="3">The sequence shown here is derived from an EMBL/GenBank/DDBJ whole genome shotgun (WGS) entry which is preliminary data.</text>
</comment>
<dbReference type="Pfam" id="PF19728">
    <property type="entry name" value="DUF6220"/>
    <property type="match status" value="1"/>
</dbReference>
<evidence type="ECO:0000313" key="4">
    <source>
        <dbReference type="Proteomes" id="UP001595816"/>
    </source>
</evidence>
<feature type="signal peptide" evidence="2">
    <location>
        <begin position="1"/>
        <end position="23"/>
    </location>
</feature>
<dbReference type="EMBL" id="JBHSAY010000009">
    <property type="protein sequence ID" value="MFC4132986.1"/>
    <property type="molecule type" value="Genomic_DNA"/>
</dbReference>
<feature type="transmembrane region" description="Helical" evidence="1">
    <location>
        <begin position="101"/>
        <end position="122"/>
    </location>
</feature>
<keyword evidence="2" id="KW-0732">Signal</keyword>
<keyword evidence="4" id="KW-1185">Reference proteome</keyword>
<organism evidence="3 4">
    <name type="scientific">Hamadaea flava</name>
    <dbReference type="NCBI Taxonomy" id="1742688"/>
    <lineage>
        <taxon>Bacteria</taxon>
        <taxon>Bacillati</taxon>
        <taxon>Actinomycetota</taxon>
        <taxon>Actinomycetes</taxon>
        <taxon>Micromonosporales</taxon>
        <taxon>Micromonosporaceae</taxon>
        <taxon>Hamadaea</taxon>
    </lineage>
</organism>
<reference evidence="4" key="1">
    <citation type="journal article" date="2019" name="Int. J. Syst. Evol. Microbiol.">
        <title>The Global Catalogue of Microorganisms (GCM) 10K type strain sequencing project: providing services to taxonomists for standard genome sequencing and annotation.</title>
        <authorList>
            <consortium name="The Broad Institute Genomics Platform"/>
            <consortium name="The Broad Institute Genome Sequencing Center for Infectious Disease"/>
            <person name="Wu L."/>
            <person name="Ma J."/>
        </authorList>
    </citation>
    <scope>NUCLEOTIDE SEQUENCE [LARGE SCALE GENOMIC DNA]</scope>
    <source>
        <strain evidence="4">CGMCC 4.7289</strain>
    </source>
</reference>
<evidence type="ECO:0000256" key="2">
    <source>
        <dbReference type="SAM" id="SignalP"/>
    </source>
</evidence>
<feature type="transmembrane region" description="Helical" evidence="1">
    <location>
        <begin position="68"/>
        <end position="89"/>
    </location>
</feature>
<keyword evidence="1" id="KW-0472">Membrane</keyword>
<gene>
    <name evidence="3" type="ORF">ACFOZ4_20435</name>
</gene>
<evidence type="ECO:0000256" key="1">
    <source>
        <dbReference type="SAM" id="Phobius"/>
    </source>
</evidence>